<dbReference type="Gene3D" id="3.30.420.10">
    <property type="entry name" value="Ribonuclease H-like superfamily/Ribonuclease H"/>
    <property type="match status" value="1"/>
</dbReference>
<evidence type="ECO:0000259" key="2">
    <source>
        <dbReference type="Pfam" id="PF13966"/>
    </source>
</evidence>
<dbReference type="CDD" id="cd06222">
    <property type="entry name" value="RNase_H_like"/>
    <property type="match status" value="1"/>
</dbReference>
<dbReference type="AlphaFoldDB" id="A0AAV8T9F9"/>
<keyword evidence="4" id="KW-1185">Reference proteome</keyword>
<dbReference type="GO" id="GO:0004523">
    <property type="term" value="F:RNA-DNA hybrid ribonuclease activity"/>
    <property type="evidence" value="ECO:0007669"/>
    <property type="project" value="InterPro"/>
</dbReference>
<evidence type="ECO:0000313" key="3">
    <source>
        <dbReference type="EMBL" id="KAJ8762734.1"/>
    </source>
</evidence>
<reference evidence="3 4" key="1">
    <citation type="submission" date="2021-09" db="EMBL/GenBank/DDBJ databases">
        <title>Genomic insights and catalytic innovation underlie evolution of tropane alkaloids biosynthesis.</title>
        <authorList>
            <person name="Wang Y.-J."/>
            <person name="Tian T."/>
            <person name="Huang J.-P."/>
            <person name="Huang S.-X."/>
        </authorList>
    </citation>
    <scope>NUCLEOTIDE SEQUENCE [LARGE SCALE GENOMIC DNA]</scope>
    <source>
        <strain evidence="3">KIB-2018</strain>
        <tissue evidence="3">Leaf</tissue>
    </source>
</reference>
<gene>
    <name evidence="3" type="ORF">K2173_012226</name>
</gene>
<dbReference type="InterPro" id="IPR044730">
    <property type="entry name" value="RNase_H-like_dom_plant"/>
</dbReference>
<dbReference type="EMBL" id="JAIWQS010000006">
    <property type="protein sequence ID" value="KAJ8762734.1"/>
    <property type="molecule type" value="Genomic_DNA"/>
</dbReference>
<proteinExistence type="predicted"/>
<dbReference type="PANTHER" id="PTHR47723">
    <property type="entry name" value="OS05G0353850 PROTEIN"/>
    <property type="match status" value="1"/>
</dbReference>
<dbReference type="SUPFAM" id="SSF53098">
    <property type="entry name" value="Ribonuclease H-like"/>
    <property type="match status" value="1"/>
</dbReference>
<dbReference type="PANTHER" id="PTHR47723:SF19">
    <property type="entry name" value="POLYNUCLEOTIDYL TRANSFERASE, RIBONUCLEASE H-LIKE SUPERFAMILY PROTEIN"/>
    <property type="match status" value="1"/>
</dbReference>
<dbReference type="Proteomes" id="UP001159364">
    <property type="component" value="Linkage Group LG06"/>
</dbReference>
<organism evidence="3 4">
    <name type="scientific">Erythroxylum novogranatense</name>
    <dbReference type="NCBI Taxonomy" id="1862640"/>
    <lineage>
        <taxon>Eukaryota</taxon>
        <taxon>Viridiplantae</taxon>
        <taxon>Streptophyta</taxon>
        <taxon>Embryophyta</taxon>
        <taxon>Tracheophyta</taxon>
        <taxon>Spermatophyta</taxon>
        <taxon>Magnoliopsida</taxon>
        <taxon>eudicotyledons</taxon>
        <taxon>Gunneridae</taxon>
        <taxon>Pentapetalae</taxon>
        <taxon>rosids</taxon>
        <taxon>fabids</taxon>
        <taxon>Malpighiales</taxon>
        <taxon>Erythroxylaceae</taxon>
        <taxon>Erythroxylum</taxon>
    </lineage>
</organism>
<dbReference type="Pfam" id="PF13966">
    <property type="entry name" value="zf-RVT"/>
    <property type="match status" value="1"/>
</dbReference>
<accession>A0AAV8T9F9</accession>
<dbReference type="InterPro" id="IPR036397">
    <property type="entry name" value="RNaseH_sf"/>
</dbReference>
<feature type="domain" description="RNase H type-1" evidence="1">
    <location>
        <begin position="171"/>
        <end position="243"/>
    </location>
</feature>
<evidence type="ECO:0000259" key="1">
    <source>
        <dbReference type="Pfam" id="PF13456"/>
    </source>
</evidence>
<dbReference type="InterPro" id="IPR053151">
    <property type="entry name" value="RNase_H-like"/>
</dbReference>
<protein>
    <submittedName>
        <fullName evidence="3">Uncharacterized protein</fullName>
    </submittedName>
</protein>
<name>A0AAV8T9F9_9ROSI</name>
<evidence type="ECO:0000313" key="4">
    <source>
        <dbReference type="Proteomes" id="UP001159364"/>
    </source>
</evidence>
<sequence>MVDEYGRWDWPQFRSYVDDTVAMHIVAMKPPAPHNNADGYMWRWSKKGNFNIVDTFGALSQASNNPTNDKWNWVWKFKGPQRICHFIWLVLKERLFTNGERKRRGFTEIDICSLCDSSRESLIHAIRDCHWARTVWLKVLPHTMVNRSGGYRNSGTRACWQPPALGWTKLNVDGAVDPLTGATAVGGVLRSTNGSWLAGFAHNLDICSVTNAELWGLLDGLQIAWSLGINKVKVESDNMSVIQ</sequence>
<dbReference type="InterPro" id="IPR026960">
    <property type="entry name" value="RVT-Znf"/>
</dbReference>
<comment type="caution">
    <text evidence="3">The sequence shown here is derived from an EMBL/GenBank/DDBJ whole genome shotgun (WGS) entry which is preliminary data.</text>
</comment>
<dbReference type="GO" id="GO:0003676">
    <property type="term" value="F:nucleic acid binding"/>
    <property type="evidence" value="ECO:0007669"/>
    <property type="project" value="InterPro"/>
</dbReference>
<dbReference type="InterPro" id="IPR012337">
    <property type="entry name" value="RNaseH-like_sf"/>
</dbReference>
<dbReference type="Pfam" id="PF13456">
    <property type="entry name" value="RVT_3"/>
    <property type="match status" value="1"/>
</dbReference>
<feature type="domain" description="Reverse transcriptase zinc-binding" evidence="2">
    <location>
        <begin position="63"/>
        <end position="136"/>
    </location>
</feature>
<dbReference type="InterPro" id="IPR002156">
    <property type="entry name" value="RNaseH_domain"/>
</dbReference>